<dbReference type="Pfam" id="PF14833">
    <property type="entry name" value="NAD_binding_11"/>
    <property type="match status" value="1"/>
</dbReference>
<dbReference type="InterPro" id="IPR008927">
    <property type="entry name" value="6-PGluconate_DH-like_C_sf"/>
</dbReference>
<evidence type="ECO:0000256" key="1">
    <source>
        <dbReference type="ARBA" id="ARBA00023002"/>
    </source>
</evidence>
<dbReference type="Gene3D" id="3.40.50.720">
    <property type="entry name" value="NAD(P)-binding Rossmann-like Domain"/>
    <property type="match status" value="1"/>
</dbReference>
<comment type="caution">
    <text evidence="6">The sequence shown here is derived from an EMBL/GenBank/DDBJ whole genome shotgun (WGS) entry which is preliminary data.</text>
</comment>
<dbReference type="InterPro" id="IPR036291">
    <property type="entry name" value="NAD(P)-bd_dom_sf"/>
</dbReference>
<feature type="domain" description="3-hydroxyisobutyrate dehydrogenase-like NAD-binding" evidence="5">
    <location>
        <begin position="166"/>
        <end position="285"/>
    </location>
</feature>
<keyword evidence="1" id="KW-0560">Oxidoreductase</keyword>
<dbReference type="InterPro" id="IPR029154">
    <property type="entry name" value="HIBADH-like_NADP-bd"/>
</dbReference>
<dbReference type="SUPFAM" id="SSF48179">
    <property type="entry name" value="6-phosphogluconate dehydrogenase C-terminal domain-like"/>
    <property type="match status" value="1"/>
</dbReference>
<feature type="active site" evidence="3">
    <location>
        <position position="172"/>
    </location>
</feature>
<evidence type="ECO:0000259" key="4">
    <source>
        <dbReference type="Pfam" id="PF03446"/>
    </source>
</evidence>
<keyword evidence="2" id="KW-0520">NAD</keyword>
<dbReference type="AlphaFoldDB" id="A0A932I154"/>
<evidence type="ECO:0000313" key="6">
    <source>
        <dbReference type="EMBL" id="MBI3129479.1"/>
    </source>
</evidence>
<reference evidence="6" key="1">
    <citation type="submission" date="2020-07" db="EMBL/GenBank/DDBJ databases">
        <title>Huge and variable diversity of episymbiotic CPR bacteria and DPANN archaea in groundwater ecosystems.</title>
        <authorList>
            <person name="He C.Y."/>
            <person name="Keren R."/>
            <person name="Whittaker M."/>
            <person name="Farag I.F."/>
            <person name="Doudna J."/>
            <person name="Cate J.H.D."/>
            <person name="Banfield J.F."/>
        </authorList>
    </citation>
    <scope>NUCLEOTIDE SEQUENCE</scope>
    <source>
        <strain evidence="6">NC_groundwater_763_Ag_S-0.2um_68_21</strain>
    </source>
</reference>
<name>A0A932I154_UNCTE</name>
<accession>A0A932I154</accession>
<dbReference type="Gene3D" id="1.10.1040.10">
    <property type="entry name" value="N-(1-d-carboxylethyl)-l-norvaline Dehydrogenase, domain 2"/>
    <property type="match status" value="1"/>
</dbReference>
<organism evidence="6 7">
    <name type="scientific">Tectimicrobiota bacterium</name>
    <dbReference type="NCBI Taxonomy" id="2528274"/>
    <lineage>
        <taxon>Bacteria</taxon>
        <taxon>Pseudomonadati</taxon>
        <taxon>Nitrospinota/Tectimicrobiota group</taxon>
        <taxon>Candidatus Tectimicrobiota</taxon>
    </lineage>
</organism>
<evidence type="ECO:0000256" key="2">
    <source>
        <dbReference type="ARBA" id="ARBA00023027"/>
    </source>
</evidence>
<feature type="domain" description="6-phosphogluconate dehydrogenase NADP-binding" evidence="4">
    <location>
        <begin position="5"/>
        <end position="163"/>
    </location>
</feature>
<dbReference type="Pfam" id="PF03446">
    <property type="entry name" value="NAD_binding_2"/>
    <property type="match status" value="1"/>
</dbReference>
<proteinExistence type="predicted"/>
<evidence type="ECO:0000313" key="7">
    <source>
        <dbReference type="Proteomes" id="UP000782312"/>
    </source>
</evidence>
<dbReference type="GO" id="GO:0051287">
    <property type="term" value="F:NAD binding"/>
    <property type="evidence" value="ECO:0007669"/>
    <property type="project" value="InterPro"/>
</dbReference>
<protein>
    <submittedName>
        <fullName evidence="6">NAD(P)-dependent oxidoreductase</fullName>
    </submittedName>
</protein>
<dbReference type="PIRSF" id="PIRSF000103">
    <property type="entry name" value="HIBADH"/>
    <property type="match status" value="1"/>
</dbReference>
<dbReference type="Proteomes" id="UP000782312">
    <property type="component" value="Unassembled WGS sequence"/>
</dbReference>
<evidence type="ECO:0000259" key="5">
    <source>
        <dbReference type="Pfam" id="PF14833"/>
    </source>
</evidence>
<sequence length="291" mass="31234">MGERLGFIGLGKMGTPLTRNLMQDGHTVCGYDIDPERMRQLEEAGGAPCASAREVAERSDITFTMLLKPGHIEENTIGPKGVAAAGKRGLIHVEMSTMYPTWSEGLAGKLAARGVEMLDAPVSGSVDQVHQRTLAFMAGGRREVFERVRPVIEPLGRKTVYTGASGTGATMKLATNLFVNAGIALLSESMLLAQRSGVPDEIILEVLRAGTVGGNLLEVAGPRILKRDFAPQGAVEIFVKDMGMAIELARERGFELRVVPAAREMFLKAQAAGWDKDDAIRVVEVYEGKAG</sequence>
<dbReference type="InterPro" id="IPR006115">
    <property type="entry name" value="6PGDH_NADP-bd"/>
</dbReference>
<dbReference type="PANTHER" id="PTHR43060">
    <property type="entry name" value="3-HYDROXYISOBUTYRATE DEHYDROGENASE-LIKE 1, MITOCHONDRIAL-RELATED"/>
    <property type="match status" value="1"/>
</dbReference>
<gene>
    <name evidence="6" type="ORF">HYZ11_17865</name>
</gene>
<dbReference type="GO" id="GO:0016491">
    <property type="term" value="F:oxidoreductase activity"/>
    <property type="evidence" value="ECO:0007669"/>
    <property type="project" value="UniProtKB-KW"/>
</dbReference>
<dbReference type="GO" id="GO:0050661">
    <property type="term" value="F:NADP binding"/>
    <property type="evidence" value="ECO:0007669"/>
    <property type="project" value="InterPro"/>
</dbReference>
<evidence type="ECO:0000256" key="3">
    <source>
        <dbReference type="PIRSR" id="PIRSR000103-1"/>
    </source>
</evidence>
<dbReference type="InterPro" id="IPR013328">
    <property type="entry name" value="6PGD_dom2"/>
</dbReference>
<dbReference type="EMBL" id="JACPUR010000041">
    <property type="protein sequence ID" value="MBI3129479.1"/>
    <property type="molecule type" value="Genomic_DNA"/>
</dbReference>
<dbReference type="SUPFAM" id="SSF51735">
    <property type="entry name" value="NAD(P)-binding Rossmann-fold domains"/>
    <property type="match status" value="1"/>
</dbReference>
<dbReference type="PANTHER" id="PTHR43060:SF15">
    <property type="entry name" value="3-HYDROXYISOBUTYRATE DEHYDROGENASE-LIKE 1, MITOCHONDRIAL-RELATED"/>
    <property type="match status" value="1"/>
</dbReference>
<dbReference type="InterPro" id="IPR015815">
    <property type="entry name" value="HIBADH-related"/>
</dbReference>